<proteinExistence type="inferred from homology"/>
<evidence type="ECO:0000256" key="4">
    <source>
        <dbReference type="ARBA" id="ARBA00022827"/>
    </source>
</evidence>
<name>A0AAI8VRS0_9PEZI</name>
<dbReference type="InterPro" id="IPR006094">
    <property type="entry name" value="Oxid_FAD_bind_N"/>
</dbReference>
<dbReference type="Proteomes" id="UP001295740">
    <property type="component" value="Unassembled WGS sequence"/>
</dbReference>
<reference evidence="8" key="1">
    <citation type="submission" date="2023-10" db="EMBL/GenBank/DDBJ databases">
        <authorList>
            <person name="Hackl T."/>
        </authorList>
    </citation>
    <scope>NUCLEOTIDE SEQUENCE</scope>
</reference>
<evidence type="ECO:0000256" key="6">
    <source>
        <dbReference type="SAM" id="SignalP"/>
    </source>
</evidence>
<sequence length="344" mass="36592">MQSFFAHLTFACLSFVHVATTSVVSSRTDLRPILTDPSNYWTANTVVSFPEDPDFVNATERWTIYDSPSYAAAVTPATEADVVKAVTLSRTHAVPFLATGGHHGYTTTLGGLQAGLAIDMSQLNSVTIDNSAATLTIGGGTRFRDIMDPIYAAGFDIRKLLSGAYSSNADLFWGIRGAGANLGVIVSATYKPEPLANGGILTSVDVMFPASMNTSYFNALQSYNGTIPAKLAASTSIAYNASTGEAEILASWIYSGTREEALEAMAPMLDLNPPLVSISDVPWNQMNSATGFGLDAVTCEPDKTRSLYGVNLRTLSASTCISTFNKMATFYDAFPEAQSSSILI</sequence>
<evidence type="ECO:0000256" key="2">
    <source>
        <dbReference type="ARBA" id="ARBA00005466"/>
    </source>
</evidence>
<evidence type="ECO:0000256" key="1">
    <source>
        <dbReference type="ARBA" id="ARBA00001974"/>
    </source>
</evidence>
<dbReference type="Gene3D" id="3.30.465.10">
    <property type="match status" value="2"/>
</dbReference>
<feature type="signal peptide" evidence="6">
    <location>
        <begin position="1"/>
        <end position="21"/>
    </location>
</feature>
<keyword evidence="3" id="KW-0285">Flavoprotein</keyword>
<comment type="caution">
    <text evidence="8">The sequence shown here is derived from an EMBL/GenBank/DDBJ whole genome shotgun (WGS) entry which is preliminary data.</text>
</comment>
<dbReference type="AlphaFoldDB" id="A0AAI8VRS0"/>
<dbReference type="EMBL" id="CAUWAG010000020">
    <property type="protein sequence ID" value="CAJ2512896.1"/>
    <property type="molecule type" value="Genomic_DNA"/>
</dbReference>
<protein>
    <submittedName>
        <fullName evidence="8">Uu.00g010150.m01.CDS01</fullName>
    </submittedName>
</protein>
<dbReference type="GO" id="GO:0016491">
    <property type="term" value="F:oxidoreductase activity"/>
    <property type="evidence" value="ECO:0007669"/>
    <property type="project" value="UniProtKB-KW"/>
</dbReference>
<keyword evidence="5" id="KW-0560">Oxidoreductase</keyword>
<keyword evidence="9" id="KW-1185">Reference proteome</keyword>
<keyword evidence="4" id="KW-0274">FAD</keyword>
<gene>
    <name evidence="8" type="ORF">KHLLAP_LOCUS13364</name>
</gene>
<feature type="domain" description="FAD-binding PCMH-type" evidence="7">
    <location>
        <begin position="65"/>
        <end position="259"/>
    </location>
</feature>
<dbReference type="InterPro" id="IPR016169">
    <property type="entry name" value="FAD-bd_PCMH_sub2"/>
</dbReference>
<dbReference type="PANTHER" id="PTHR42973">
    <property type="entry name" value="BINDING OXIDOREDUCTASE, PUTATIVE (AFU_ORTHOLOGUE AFUA_1G17690)-RELATED"/>
    <property type="match status" value="1"/>
</dbReference>
<evidence type="ECO:0000259" key="7">
    <source>
        <dbReference type="PROSITE" id="PS51387"/>
    </source>
</evidence>
<dbReference type="InterPro" id="IPR050416">
    <property type="entry name" value="FAD-linked_Oxidoreductase"/>
</dbReference>
<evidence type="ECO:0000313" key="8">
    <source>
        <dbReference type="EMBL" id="CAJ2512896.1"/>
    </source>
</evidence>
<organism evidence="8 9">
    <name type="scientific">Anthostomella pinea</name>
    <dbReference type="NCBI Taxonomy" id="933095"/>
    <lineage>
        <taxon>Eukaryota</taxon>
        <taxon>Fungi</taxon>
        <taxon>Dikarya</taxon>
        <taxon>Ascomycota</taxon>
        <taxon>Pezizomycotina</taxon>
        <taxon>Sordariomycetes</taxon>
        <taxon>Xylariomycetidae</taxon>
        <taxon>Xylariales</taxon>
        <taxon>Xylariaceae</taxon>
        <taxon>Anthostomella</taxon>
    </lineage>
</organism>
<comment type="cofactor">
    <cofactor evidence="1">
        <name>FAD</name>
        <dbReference type="ChEBI" id="CHEBI:57692"/>
    </cofactor>
</comment>
<keyword evidence="6" id="KW-0732">Signal</keyword>
<feature type="chain" id="PRO_5042513498" evidence="6">
    <location>
        <begin position="22"/>
        <end position="344"/>
    </location>
</feature>
<dbReference type="PANTHER" id="PTHR42973:SF9">
    <property type="entry name" value="FAD-BINDING PCMH-TYPE DOMAIN-CONTAINING PROTEIN-RELATED"/>
    <property type="match status" value="1"/>
</dbReference>
<dbReference type="PROSITE" id="PS51387">
    <property type="entry name" value="FAD_PCMH"/>
    <property type="match status" value="1"/>
</dbReference>
<dbReference type="InterPro" id="IPR016166">
    <property type="entry name" value="FAD-bd_PCMH"/>
</dbReference>
<comment type="similarity">
    <text evidence="2">Belongs to the oxygen-dependent FAD-linked oxidoreductase family.</text>
</comment>
<dbReference type="Gene3D" id="3.40.462.20">
    <property type="match status" value="1"/>
</dbReference>
<accession>A0AAI8VRS0</accession>
<dbReference type="GO" id="GO:0071949">
    <property type="term" value="F:FAD binding"/>
    <property type="evidence" value="ECO:0007669"/>
    <property type="project" value="InterPro"/>
</dbReference>
<dbReference type="SUPFAM" id="SSF56176">
    <property type="entry name" value="FAD-binding/transporter-associated domain-like"/>
    <property type="match status" value="1"/>
</dbReference>
<dbReference type="Pfam" id="PF01565">
    <property type="entry name" value="FAD_binding_4"/>
    <property type="match status" value="1"/>
</dbReference>
<evidence type="ECO:0000313" key="9">
    <source>
        <dbReference type="Proteomes" id="UP001295740"/>
    </source>
</evidence>
<evidence type="ECO:0000256" key="5">
    <source>
        <dbReference type="ARBA" id="ARBA00023002"/>
    </source>
</evidence>
<dbReference type="InterPro" id="IPR036318">
    <property type="entry name" value="FAD-bd_PCMH-like_sf"/>
</dbReference>
<evidence type="ECO:0000256" key="3">
    <source>
        <dbReference type="ARBA" id="ARBA00022630"/>
    </source>
</evidence>